<proteinExistence type="predicted"/>
<protein>
    <submittedName>
        <fullName evidence="3">Integrase</fullName>
    </submittedName>
</protein>
<dbReference type="GO" id="GO:0006310">
    <property type="term" value="P:DNA recombination"/>
    <property type="evidence" value="ECO:0007669"/>
    <property type="project" value="UniProtKB-KW"/>
</dbReference>
<keyword evidence="1" id="KW-0233">DNA recombination</keyword>
<name>A0A2W6HXT0_STEMA</name>
<dbReference type="Gene3D" id="1.10.443.10">
    <property type="entry name" value="Intergrase catalytic core"/>
    <property type="match status" value="1"/>
</dbReference>
<dbReference type="GO" id="GO:0015074">
    <property type="term" value="P:DNA integration"/>
    <property type="evidence" value="ECO:0007669"/>
    <property type="project" value="InterPro"/>
</dbReference>
<dbReference type="InterPro" id="IPR002104">
    <property type="entry name" value="Integrase_catalytic"/>
</dbReference>
<sequence>MRLTLDVYRAIWDQAAPWLRNAMDLSLVTLLRREDVVTVKFADMCDGYLWVVPSKTEGSTNVRLKIALAGSLVDLVARCRDDVVSPFLIHRLPEKARPSDMRAKDRAHHTQVLPEQLSRAFAKARDAAGVDGRSPPTFHEIRSLGGALLRDTGWTTEQVQALMGHASKSMTEHYLAGHDMPWLEVTAASTLQMSKS</sequence>
<accession>A0A2W6HXT0</accession>
<dbReference type="PROSITE" id="PS51898">
    <property type="entry name" value="TYR_RECOMBINASE"/>
    <property type="match status" value="1"/>
</dbReference>
<evidence type="ECO:0000256" key="1">
    <source>
        <dbReference type="ARBA" id="ARBA00023172"/>
    </source>
</evidence>
<comment type="caution">
    <text evidence="3">The sequence shown here is derived from an EMBL/GenBank/DDBJ whole genome shotgun (WGS) entry which is preliminary data.</text>
</comment>
<evidence type="ECO:0000313" key="3">
    <source>
        <dbReference type="EMBL" id="PZS88198.1"/>
    </source>
</evidence>
<evidence type="ECO:0000259" key="2">
    <source>
        <dbReference type="PROSITE" id="PS51898"/>
    </source>
</evidence>
<dbReference type="InterPro" id="IPR013762">
    <property type="entry name" value="Integrase-like_cat_sf"/>
</dbReference>
<dbReference type="Pfam" id="PF00589">
    <property type="entry name" value="Phage_integrase"/>
    <property type="match status" value="1"/>
</dbReference>
<dbReference type="SUPFAM" id="SSF56349">
    <property type="entry name" value="DNA breaking-rejoining enzymes"/>
    <property type="match status" value="1"/>
</dbReference>
<dbReference type="GO" id="GO:0003677">
    <property type="term" value="F:DNA binding"/>
    <property type="evidence" value="ECO:0007669"/>
    <property type="project" value="InterPro"/>
</dbReference>
<gene>
    <name evidence="3" type="ORF">A7X83_15830</name>
</gene>
<dbReference type="InterPro" id="IPR011010">
    <property type="entry name" value="DNA_brk_join_enz"/>
</dbReference>
<dbReference type="AlphaFoldDB" id="A0A2W6HXT0"/>
<reference evidence="3 4" key="1">
    <citation type="submission" date="2016-05" db="EMBL/GenBank/DDBJ databases">
        <authorList>
            <person name="Lavstsen T."/>
            <person name="Jespersen J.S."/>
        </authorList>
    </citation>
    <scope>NUCLEOTIDE SEQUENCE [LARGE SCALE GENOMIC DNA]</scope>
    <source>
        <strain evidence="3 4">SM-5815</strain>
    </source>
</reference>
<organism evidence="3 4">
    <name type="scientific">Stenotrophomonas maltophilia</name>
    <name type="common">Pseudomonas maltophilia</name>
    <name type="synonym">Xanthomonas maltophilia</name>
    <dbReference type="NCBI Taxonomy" id="40324"/>
    <lineage>
        <taxon>Bacteria</taxon>
        <taxon>Pseudomonadati</taxon>
        <taxon>Pseudomonadota</taxon>
        <taxon>Gammaproteobacteria</taxon>
        <taxon>Lysobacterales</taxon>
        <taxon>Lysobacteraceae</taxon>
        <taxon>Stenotrophomonas</taxon>
        <taxon>Stenotrophomonas maltophilia group</taxon>
    </lineage>
</organism>
<dbReference type="EMBL" id="LXXM01000217">
    <property type="protein sequence ID" value="PZS88198.1"/>
    <property type="molecule type" value="Genomic_DNA"/>
</dbReference>
<dbReference type="Proteomes" id="UP000249614">
    <property type="component" value="Unassembled WGS sequence"/>
</dbReference>
<evidence type="ECO:0000313" key="4">
    <source>
        <dbReference type="Proteomes" id="UP000249614"/>
    </source>
</evidence>
<feature type="domain" description="Tyr recombinase" evidence="2">
    <location>
        <begin position="1"/>
        <end position="188"/>
    </location>
</feature>